<dbReference type="EMBL" id="JAPESX010002969">
    <property type="protein sequence ID" value="KAJ8106068.1"/>
    <property type="molecule type" value="Genomic_DNA"/>
</dbReference>
<sequence>MPGREDTYHWALLVGPKVEPEKGLGQGIRFHAREKINVSDSPNGFVWGYDEESIELSPTGMLLCRVIIGKVEDIDRLRSIFQRTPIRADTPGWNCVEWVKEAVESAMQDGKALAACAESWSKVRDAAMWYVEKKKADHRFDGTKVYNYNRAATWDLLENSEKTP</sequence>
<name>A0ACC2HTN1_9PEZI</name>
<comment type="caution">
    <text evidence="1">The sequence shown here is derived from an EMBL/GenBank/DDBJ whole genome shotgun (WGS) entry which is preliminary data.</text>
</comment>
<dbReference type="Proteomes" id="UP001153334">
    <property type="component" value="Unassembled WGS sequence"/>
</dbReference>
<evidence type="ECO:0000313" key="1">
    <source>
        <dbReference type="EMBL" id="KAJ8106068.1"/>
    </source>
</evidence>
<keyword evidence="2" id="KW-1185">Reference proteome</keyword>
<evidence type="ECO:0000313" key="2">
    <source>
        <dbReference type="Proteomes" id="UP001153334"/>
    </source>
</evidence>
<proteinExistence type="predicted"/>
<protein>
    <submittedName>
        <fullName evidence="1">Uncharacterized protein</fullName>
    </submittedName>
</protein>
<gene>
    <name evidence="1" type="ORF">ONZ43_g7188</name>
</gene>
<accession>A0ACC2HTN1</accession>
<reference evidence="1" key="1">
    <citation type="submission" date="2022-11" db="EMBL/GenBank/DDBJ databases">
        <title>Genome Sequence of Nemania bipapillata.</title>
        <authorList>
            <person name="Buettner E."/>
        </authorList>
    </citation>
    <scope>NUCLEOTIDE SEQUENCE</scope>
    <source>
        <strain evidence="1">CP14</strain>
    </source>
</reference>
<organism evidence="1 2">
    <name type="scientific">Nemania bipapillata</name>
    <dbReference type="NCBI Taxonomy" id="110536"/>
    <lineage>
        <taxon>Eukaryota</taxon>
        <taxon>Fungi</taxon>
        <taxon>Dikarya</taxon>
        <taxon>Ascomycota</taxon>
        <taxon>Pezizomycotina</taxon>
        <taxon>Sordariomycetes</taxon>
        <taxon>Xylariomycetidae</taxon>
        <taxon>Xylariales</taxon>
        <taxon>Xylariaceae</taxon>
        <taxon>Nemania</taxon>
    </lineage>
</organism>